<protein>
    <submittedName>
        <fullName evidence="2">Uncharacterized protein</fullName>
    </submittedName>
</protein>
<feature type="compositionally biased region" description="Polar residues" evidence="1">
    <location>
        <begin position="154"/>
        <end position="169"/>
    </location>
</feature>
<accession>A0AAJ0MJK5</accession>
<dbReference type="EMBL" id="JAUIQD010000001">
    <property type="protein sequence ID" value="KAK3362884.1"/>
    <property type="molecule type" value="Genomic_DNA"/>
</dbReference>
<dbReference type="Proteomes" id="UP001275084">
    <property type="component" value="Unassembled WGS sequence"/>
</dbReference>
<comment type="caution">
    <text evidence="2">The sequence shown here is derived from an EMBL/GenBank/DDBJ whole genome shotgun (WGS) entry which is preliminary data.</text>
</comment>
<reference evidence="2" key="2">
    <citation type="submission" date="2023-06" db="EMBL/GenBank/DDBJ databases">
        <authorList>
            <consortium name="Lawrence Berkeley National Laboratory"/>
            <person name="Haridas S."/>
            <person name="Hensen N."/>
            <person name="Bonometti L."/>
            <person name="Westerberg I."/>
            <person name="Brannstrom I.O."/>
            <person name="Guillou S."/>
            <person name="Cros-Aarteil S."/>
            <person name="Calhoun S."/>
            <person name="Kuo A."/>
            <person name="Mondo S."/>
            <person name="Pangilinan J."/>
            <person name="Riley R."/>
            <person name="Labutti K."/>
            <person name="Andreopoulos B."/>
            <person name="Lipzen A."/>
            <person name="Chen C."/>
            <person name="Yanf M."/>
            <person name="Daum C."/>
            <person name="Ng V."/>
            <person name="Clum A."/>
            <person name="Steindorff A."/>
            <person name="Ohm R."/>
            <person name="Martin F."/>
            <person name="Silar P."/>
            <person name="Natvig D."/>
            <person name="Lalanne C."/>
            <person name="Gautier V."/>
            <person name="Ament-Velasquez S.L."/>
            <person name="Kruys A."/>
            <person name="Hutchinson M.I."/>
            <person name="Powell A.J."/>
            <person name="Barry K."/>
            <person name="Miller A.N."/>
            <person name="Grigoriev I.V."/>
            <person name="Debuchy R."/>
            <person name="Gladieux P."/>
            <person name="Thoren M.H."/>
            <person name="Johannesson H."/>
        </authorList>
    </citation>
    <scope>NUCLEOTIDE SEQUENCE</scope>
    <source>
        <strain evidence="2">CBS 955.72</strain>
    </source>
</reference>
<evidence type="ECO:0000313" key="3">
    <source>
        <dbReference type="Proteomes" id="UP001275084"/>
    </source>
</evidence>
<dbReference type="AlphaFoldDB" id="A0AAJ0MJK5"/>
<gene>
    <name evidence="2" type="ORF">B0T25DRAFT_21579</name>
</gene>
<proteinExistence type="predicted"/>
<organism evidence="2 3">
    <name type="scientific">Lasiosphaeria hispida</name>
    <dbReference type="NCBI Taxonomy" id="260671"/>
    <lineage>
        <taxon>Eukaryota</taxon>
        <taxon>Fungi</taxon>
        <taxon>Dikarya</taxon>
        <taxon>Ascomycota</taxon>
        <taxon>Pezizomycotina</taxon>
        <taxon>Sordariomycetes</taxon>
        <taxon>Sordariomycetidae</taxon>
        <taxon>Sordariales</taxon>
        <taxon>Lasiosphaeriaceae</taxon>
        <taxon>Lasiosphaeria</taxon>
    </lineage>
</organism>
<feature type="region of interest" description="Disordered" evidence="1">
    <location>
        <begin position="66"/>
        <end position="244"/>
    </location>
</feature>
<name>A0AAJ0MJK5_9PEZI</name>
<feature type="compositionally biased region" description="Low complexity" evidence="1">
    <location>
        <begin position="170"/>
        <end position="194"/>
    </location>
</feature>
<reference evidence="2" key="1">
    <citation type="journal article" date="2023" name="Mol. Phylogenet. Evol.">
        <title>Genome-scale phylogeny and comparative genomics of the fungal order Sordariales.</title>
        <authorList>
            <person name="Hensen N."/>
            <person name="Bonometti L."/>
            <person name="Westerberg I."/>
            <person name="Brannstrom I.O."/>
            <person name="Guillou S."/>
            <person name="Cros-Aarteil S."/>
            <person name="Calhoun S."/>
            <person name="Haridas S."/>
            <person name="Kuo A."/>
            <person name="Mondo S."/>
            <person name="Pangilinan J."/>
            <person name="Riley R."/>
            <person name="LaButti K."/>
            <person name="Andreopoulos B."/>
            <person name="Lipzen A."/>
            <person name="Chen C."/>
            <person name="Yan M."/>
            <person name="Daum C."/>
            <person name="Ng V."/>
            <person name="Clum A."/>
            <person name="Steindorff A."/>
            <person name="Ohm R.A."/>
            <person name="Martin F."/>
            <person name="Silar P."/>
            <person name="Natvig D.O."/>
            <person name="Lalanne C."/>
            <person name="Gautier V."/>
            <person name="Ament-Velasquez S.L."/>
            <person name="Kruys A."/>
            <person name="Hutchinson M.I."/>
            <person name="Powell A.J."/>
            <person name="Barry K."/>
            <person name="Miller A.N."/>
            <person name="Grigoriev I.V."/>
            <person name="Debuchy R."/>
            <person name="Gladieux P."/>
            <person name="Hiltunen Thoren M."/>
            <person name="Johannesson H."/>
        </authorList>
    </citation>
    <scope>NUCLEOTIDE SEQUENCE</scope>
    <source>
        <strain evidence="2">CBS 955.72</strain>
    </source>
</reference>
<sequence length="312" mass="33803">MSIARAFTTRRVKQSLRGHDSDAAPQRSNTTKGGFGSIRNKISAPVELIHTTNMLSYNAPDIFPKTASSTTSSHKSDDDLSDSTPASIESPPTSPDIESPPKNVLSPEPNHLSCYFTVPGQPATRVTPATQTEAPVVPQRAASHTKKSYDSLIRQRSISRMSEQSQRTVSTKASFSFSRSSSASTNTSATSHISSPPPHHSLKTRASGSLVTSGPPPFSMASPQSYSSQQQPQHQKDFSQSQHPFGPELAQVSEIAEEYGVKERVHEVDAEDQEMATKGLMKFSAEDYLGEIHGLITSLFGETKPMATAMWI</sequence>
<keyword evidence="3" id="KW-1185">Reference proteome</keyword>
<feature type="region of interest" description="Disordered" evidence="1">
    <location>
        <begin position="1"/>
        <end position="38"/>
    </location>
</feature>
<feature type="compositionally biased region" description="Low complexity" evidence="1">
    <location>
        <begin position="219"/>
        <end position="242"/>
    </location>
</feature>
<evidence type="ECO:0000313" key="2">
    <source>
        <dbReference type="EMBL" id="KAK3362884.1"/>
    </source>
</evidence>
<evidence type="ECO:0000256" key="1">
    <source>
        <dbReference type="SAM" id="MobiDB-lite"/>
    </source>
</evidence>